<reference evidence="7 8" key="1">
    <citation type="submission" date="2020-10" db="EMBL/GenBank/DDBJ databases">
        <title>Sequencing the genomes of 1000 actinobacteria strains.</title>
        <authorList>
            <person name="Klenk H.-P."/>
        </authorList>
    </citation>
    <scope>NUCLEOTIDE SEQUENCE [LARGE SCALE GENOMIC DNA]</scope>
    <source>
        <strain evidence="7 8">DSM 15666</strain>
    </source>
</reference>
<organism evidence="7 8">
    <name type="scientific">Nesterenkonia lutea</name>
    <dbReference type="NCBI Taxonomy" id="272919"/>
    <lineage>
        <taxon>Bacteria</taxon>
        <taxon>Bacillati</taxon>
        <taxon>Actinomycetota</taxon>
        <taxon>Actinomycetes</taxon>
        <taxon>Micrococcales</taxon>
        <taxon>Micrococcaceae</taxon>
        <taxon>Nesterenkonia</taxon>
    </lineage>
</organism>
<evidence type="ECO:0000259" key="6">
    <source>
        <dbReference type="PROSITE" id="PS50850"/>
    </source>
</evidence>
<dbReference type="Proteomes" id="UP000643525">
    <property type="component" value="Unassembled WGS sequence"/>
</dbReference>
<evidence type="ECO:0000313" key="7">
    <source>
        <dbReference type="EMBL" id="MBE1523610.1"/>
    </source>
</evidence>
<evidence type="ECO:0000313" key="8">
    <source>
        <dbReference type="Proteomes" id="UP000643525"/>
    </source>
</evidence>
<dbReference type="SUPFAM" id="SSF103473">
    <property type="entry name" value="MFS general substrate transporter"/>
    <property type="match status" value="1"/>
</dbReference>
<gene>
    <name evidence="7" type="ORF">H4W27_000728</name>
</gene>
<feature type="transmembrane region" description="Helical" evidence="5">
    <location>
        <begin position="101"/>
        <end position="121"/>
    </location>
</feature>
<proteinExistence type="predicted"/>
<dbReference type="InterPro" id="IPR011701">
    <property type="entry name" value="MFS"/>
</dbReference>
<feature type="transmembrane region" description="Helical" evidence="5">
    <location>
        <begin position="76"/>
        <end position="95"/>
    </location>
</feature>
<dbReference type="InterPro" id="IPR050327">
    <property type="entry name" value="Proton-linked_MCT"/>
</dbReference>
<comment type="subcellular location">
    <subcellularLocation>
        <location evidence="1">Cell membrane</location>
        <topology evidence="1">Multi-pass membrane protein</topology>
    </subcellularLocation>
</comment>
<evidence type="ECO:0000256" key="1">
    <source>
        <dbReference type="ARBA" id="ARBA00004651"/>
    </source>
</evidence>
<feature type="transmembrane region" description="Helical" evidence="5">
    <location>
        <begin position="329"/>
        <end position="352"/>
    </location>
</feature>
<dbReference type="InterPro" id="IPR020846">
    <property type="entry name" value="MFS_dom"/>
</dbReference>
<feature type="transmembrane region" description="Helical" evidence="5">
    <location>
        <begin position="45"/>
        <end position="64"/>
    </location>
</feature>
<dbReference type="RefSeq" id="WP_225938991.1">
    <property type="nucleotide sequence ID" value="NZ_BAAALJ010000001.1"/>
</dbReference>
<protein>
    <submittedName>
        <fullName evidence="7">MFS family permease</fullName>
    </submittedName>
</protein>
<name>A0ABR9JCF2_9MICC</name>
<comment type="caution">
    <text evidence="7">The sequence shown here is derived from an EMBL/GenBank/DDBJ whole genome shotgun (WGS) entry which is preliminary data.</text>
</comment>
<feature type="transmembrane region" description="Helical" evidence="5">
    <location>
        <begin position="254"/>
        <end position="272"/>
    </location>
</feature>
<dbReference type="Gene3D" id="1.20.1250.20">
    <property type="entry name" value="MFS general substrate transporter like domains"/>
    <property type="match status" value="2"/>
</dbReference>
<feature type="transmembrane region" description="Helical" evidence="5">
    <location>
        <begin position="279"/>
        <end position="309"/>
    </location>
</feature>
<evidence type="ECO:0000256" key="5">
    <source>
        <dbReference type="SAM" id="Phobius"/>
    </source>
</evidence>
<dbReference type="PANTHER" id="PTHR11360">
    <property type="entry name" value="MONOCARBOXYLATE TRANSPORTER"/>
    <property type="match status" value="1"/>
</dbReference>
<keyword evidence="3 5" id="KW-1133">Transmembrane helix</keyword>
<keyword evidence="4 5" id="KW-0472">Membrane</keyword>
<feature type="domain" description="Major facilitator superfamily (MFS) profile" evidence="6">
    <location>
        <begin position="1"/>
        <end position="392"/>
    </location>
</feature>
<feature type="transmembrane region" description="Helical" evidence="5">
    <location>
        <begin position="133"/>
        <end position="154"/>
    </location>
</feature>
<evidence type="ECO:0000256" key="2">
    <source>
        <dbReference type="ARBA" id="ARBA00022692"/>
    </source>
</evidence>
<dbReference type="Pfam" id="PF07690">
    <property type="entry name" value="MFS_1"/>
    <property type="match status" value="1"/>
</dbReference>
<dbReference type="InterPro" id="IPR036259">
    <property type="entry name" value="MFS_trans_sf"/>
</dbReference>
<keyword evidence="2 5" id="KW-0812">Transmembrane</keyword>
<feature type="transmembrane region" description="Helical" evidence="5">
    <location>
        <begin position="364"/>
        <end position="388"/>
    </location>
</feature>
<dbReference type="PANTHER" id="PTHR11360:SF308">
    <property type="entry name" value="BLL3089 PROTEIN"/>
    <property type="match status" value="1"/>
</dbReference>
<dbReference type="EMBL" id="JADBED010000001">
    <property type="protein sequence ID" value="MBE1523610.1"/>
    <property type="molecule type" value="Genomic_DNA"/>
</dbReference>
<dbReference type="PROSITE" id="PS50850">
    <property type="entry name" value="MFS"/>
    <property type="match status" value="1"/>
</dbReference>
<keyword evidence="8" id="KW-1185">Reference proteome</keyword>
<feature type="transmembrane region" description="Helical" evidence="5">
    <location>
        <begin position="214"/>
        <end position="234"/>
    </location>
</feature>
<feature type="transmembrane region" description="Helical" evidence="5">
    <location>
        <begin position="166"/>
        <end position="185"/>
    </location>
</feature>
<evidence type="ECO:0000256" key="3">
    <source>
        <dbReference type="ARBA" id="ARBA00022989"/>
    </source>
</evidence>
<evidence type="ECO:0000256" key="4">
    <source>
        <dbReference type="ARBA" id="ARBA00023136"/>
    </source>
</evidence>
<accession>A0ABR9JCF2</accession>
<sequence length="404" mass="41762">MKRSLLWWSAVLAAGLLSAMTFPGQTAGLSVFTDPLIAELDIDRTAISLSYLVGTLIGASAQPLVGRALDRWDARAVIMCIGAGFALILFLISFVTETLGLTVGFIGVRMAGQGALSLAATTAVARAVTERRGLALGISAAIGSAGISLAPIVLERLISAVGVHAAWRWEALAVLLLVLPAAMLVKSAHRREAPGTVPVAATGWTRAQARRTGMFWVICAATSSTSMLSTALVFHQIAVLGDQGLSPLEAAANFLPQTVTALLSTLLVGALIDRTNPRIWLVASMAFLAASMLFIPLAAPGVMAILYGLLLGCAQGSQRGMEAASMVRYFGVLHIGSIRGLSVSLSLAASAFGPYALAFGAELAGGFVLPIMVLSVIPLAVLVAGLLVKDPRDPEDAPKARAGA</sequence>